<name>A0A5S9BZA7_9CAUD</name>
<organism evidence="1 2">
    <name type="scientific">Tenacibaculum phage PTm5</name>
    <dbReference type="NCBI Taxonomy" id="2547426"/>
    <lineage>
        <taxon>Viruses</taxon>
        <taxon>Duplodnaviria</taxon>
        <taxon>Heunggongvirae</taxon>
        <taxon>Uroviricota</taxon>
        <taxon>Caudoviricetes</taxon>
        <taxon>Shirahamavirus</taxon>
        <taxon>Shirahamavirus PTm1</taxon>
    </lineage>
</organism>
<proteinExistence type="predicted"/>
<accession>A0A5S9BZA7</accession>
<dbReference type="EMBL" id="AP019525">
    <property type="protein sequence ID" value="BBI90771.1"/>
    <property type="molecule type" value="Genomic_DNA"/>
</dbReference>
<protein>
    <submittedName>
        <fullName evidence="1">Uncharacterized protein</fullName>
    </submittedName>
</protein>
<evidence type="ECO:0000313" key="2">
    <source>
        <dbReference type="Proteomes" id="UP000424080"/>
    </source>
</evidence>
<dbReference type="Proteomes" id="UP000424080">
    <property type="component" value="Segment"/>
</dbReference>
<reference evidence="1 2" key="1">
    <citation type="journal article" date="2019" name="Arch. Virol.">
        <title>A novel jumbo Tenacibaculum maritimum lytic phage with head-fiber-like appendages.</title>
        <authorList>
            <person name="Kawato Y."/>
            <person name="Istiqomah I."/>
            <person name="Gaafar A.Y."/>
            <person name="Hanaoka M."/>
            <person name="Ishimaru K."/>
            <person name="Yasuike M."/>
            <person name="Nishiki I."/>
            <person name="Nakamura Y."/>
            <person name="Fujiwara A."/>
            <person name="Nakai T."/>
        </authorList>
    </citation>
    <scope>NUCLEOTIDE SEQUENCE [LARGE SCALE GENOMIC DNA]</scope>
    <source>
        <strain evidence="1 2">PTm5</strain>
    </source>
</reference>
<sequence length="81" mass="9517">MQCEYMKQHIYLHTKYGYLPKNFAHGGTLWGLVKDFKEYIMTGEQCNGKHGYGGLYCTHWGYPESDMKEIQRVAKELGYLM</sequence>
<evidence type="ECO:0000313" key="1">
    <source>
        <dbReference type="EMBL" id="BBI90771.1"/>
    </source>
</evidence>